<feature type="region of interest" description="Disordered" evidence="4">
    <location>
        <begin position="1"/>
        <end position="62"/>
    </location>
</feature>
<name>A0ABS7KVE7_CLOSR</name>
<dbReference type="InterPro" id="IPR029026">
    <property type="entry name" value="tRNA_m1G_MTases_N"/>
</dbReference>
<feature type="domain" description="RNA 2-O ribose methyltransferase substrate binding" evidence="5">
    <location>
        <begin position="80"/>
        <end position="155"/>
    </location>
</feature>
<comment type="similarity">
    <text evidence="1">Belongs to the class IV-like SAM-binding methyltransferase superfamily. RNA methyltransferase TrmH family.</text>
</comment>
<evidence type="ECO:0000256" key="3">
    <source>
        <dbReference type="ARBA" id="ARBA00022679"/>
    </source>
</evidence>
<sequence>MTRIKKSNQNRRRDDRKSNRSRDERGQEDKFSPTGKDNKRFREDRPVRSRDDKFREDKAARTRVEKVVPSNQVEEVREDLIIGRNAAMEALKSDKTIEALYITNGPKEGSINAIINLAKDKKVVIKEVDKKKLDSMASGAVHQGVIARITPYNYFEVKDILEDAKKKGEAPFIVILDELEDPHNLGSIIRTAETCGVHGIIIPKRRNVGVTPTVYKSSVGAVEHVKIAKVTNINSTIDELKEQGIWVYGADIEGTEYSYEVDFSGPCALIIGSEGRGISKLTLKKCDKLVKIPMIGKINSLNASVAGGIMMYEVLKGRLK</sequence>
<evidence type="ECO:0000256" key="1">
    <source>
        <dbReference type="ARBA" id="ARBA00007228"/>
    </source>
</evidence>
<dbReference type="InterPro" id="IPR029064">
    <property type="entry name" value="Ribosomal_eL30-like_sf"/>
</dbReference>
<keyword evidence="7" id="KW-1185">Reference proteome</keyword>
<keyword evidence="3" id="KW-0808">Transferase</keyword>
<dbReference type="SUPFAM" id="SSF75217">
    <property type="entry name" value="alpha/beta knot"/>
    <property type="match status" value="1"/>
</dbReference>
<feature type="compositionally biased region" description="Basic residues" evidence="4">
    <location>
        <begin position="1"/>
        <end position="10"/>
    </location>
</feature>
<organism evidence="6 7">
    <name type="scientific">Clostridium sardiniense</name>
    <name type="common">Clostridium absonum</name>
    <dbReference type="NCBI Taxonomy" id="29369"/>
    <lineage>
        <taxon>Bacteria</taxon>
        <taxon>Bacillati</taxon>
        <taxon>Bacillota</taxon>
        <taxon>Clostridia</taxon>
        <taxon>Eubacteriales</taxon>
        <taxon>Clostridiaceae</taxon>
        <taxon>Clostridium</taxon>
    </lineage>
</organism>
<feature type="compositionally biased region" description="Basic and acidic residues" evidence="4">
    <location>
        <begin position="11"/>
        <end position="62"/>
    </location>
</feature>
<dbReference type="SMART" id="SM00967">
    <property type="entry name" value="SpoU_sub_bind"/>
    <property type="match status" value="1"/>
</dbReference>
<dbReference type="NCBIfam" id="TIGR00186">
    <property type="entry name" value="rRNA_methyl_3"/>
    <property type="match status" value="1"/>
</dbReference>
<dbReference type="InterPro" id="IPR004441">
    <property type="entry name" value="rRNA_MeTrfase_TrmH"/>
</dbReference>
<evidence type="ECO:0000256" key="4">
    <source>
        <dbReference type="SAM" id="MobiDB-lite"/>
    </source>
</evidence>
<dbReference type="EMBL" id="JAIKTU010000003">
    <property type="protein sequence ID" value="MBY0754786.1"/>
    <property type="molecule type" value="Genomic_DNA"/>
</dbReference>
<dbReference type="Pfam" id="PF00588">
    <property type="entry name" value="SpoU_methylase"/>
    <property type="match status" value="1"/>
</dbReference>
<keyword evidence="2" id="KW-0489">Methyltransferase</keyword>
<reference evidence="6 7" key="1">
    <citation type="journal article" date="2021" name="Cell Host Microbe">
        <title>in vivo commensal control of Clostridioides difficile virulence.</title>
        <authorList>
            <person name="Girinathan B.P."/>
            <person name="Dibenedetto N."/>
            <person name="Worley J.N."/>
            <person name="Peltier J."/>
            <person name="Arrieta-Ortiz M.L."/>
            <person name="Rupa Christinal Immanuel S."/>
            <person name="Lavin R."/>
            <person name="Delaney M.L."/>
            <person name="Cummins C."/>
            <person name="Hoffmann M."/>
            <person name="Luo Y."/>
            <person name="Gonzalez-Escalona N."/>
            <person name="Allard M."/>
            <person name="Onderdonk A.B."/>
            <person name="Gerber G.K."/>
            <person name="Sonenshein A.L."/>
            <person name="Baliga N."/>
            <person name="Dupuy B."/>
            <person name="Bry L."/>
        </authorList>
    </citation>
    <scope>NUCLEOTIDE SEQUENCE [LARGE SCALE GENOMIC DNA]</scope>
    <source>
        <strain evidence="6 7">DSM 599</strain>
    </source>
</reference>
<dbReference type="Gene3D" id="3.40.1280.10">
    <property type="match status" value="1"/>
</dbReference>
<dbReference type="InterPro" id="IPR001537">
    <property type="entry name" value="SpoU_MeTrfase"/>
</dbReference>
<dbReference type="Pfam" id="PF08032">
    <property type="entry name" value="SpoU_sub_bind"/>
    <property type="match status" value="1"/>
</dbReference>
<dbReference type="InterPro" id="IPR013123">
    <property type="entry name" value="SpoU_subst-bd"/>
</dbReference>
<evidence type="ECO:0000256" key="2">
    <source>
        <dbReference type="ARBA" id="ARBA00022603"/>
    </source>
</evidence>
<dbReference type="Gene3D" id="3.30.1330.30">
    <property type="match status" value="1"/>
</dbReference>
<evidence type="ECO:0000313" key="7">
    <source>
        <dbReference type="Proteomes" id="UP001299068"/>
    </source>
</evidence>
<dbReference type="InterPro" id="IPR029028">
    <property type="entry name" value="Alpha/beta_knot_MTases"/>
</dbReference>
<accession>A0ABS7KVE7</accession>
<evidence type="ECO:0000259" key="5">
    <source>
        <dbReference type="SMART" id="SM00967"/>
    </source>
</evidence>
<evidence type="ECO:0000313" key="6">
    <source>
        <dbReference type="EMBL" id="MBY0754786.1"/>
    </source>
</evidence>
<gene>
    <name evidence="6" type="primary">rlmB</name>
    <name evidence="6" type="ORF">K5V21_04870</name>
</gene>
<protein>
    <submittedName>
        <fullName evidence="6">23S rRNA (Guanosine(2251)-2'-O)-methyltransferase RlmB</fullName>
    </submittedName>
</protein>
<dbReference type="RefSeq" id="WP_221859615.1">
    <property type="nucleotide sequence ID" value="NZ_JAIKTU010000003.1"/>
</dbReference>
<dbReference type="Proteomes" id="UP001299068">
    <property type="component" value="Unassembled WGS sequence"/>
</dbReference>
<dbReference type="CDD" id="cd18103">
    <property type="entry name" value="SpoU-like_RlmB"/>
    <property type="match status" value="1"/>
</dbReference>
<dbReference type="PANTHER" id="PTHR46429">
    <property type="entry name" value="23S RRNA (GUANOSINE-2'-O-)-METHYLTRANSFERASE RLMB"/>
    <property type="match status" value="1"/>
</dbReference>
<comment type="caution">
    <text evidence="6">The sequence shown here is derived from an EMBL/GenBank/DDBJ whole genome shotgun (WGS) entry which is preliminary data.</text>
</comment>
<dbReference type="SUPFAM" id="SSF55315">
    <property type="entry name" value="L30e-like"/>
    <property type="match status" value="1"/>
</dbReference>
<proteinExistence type="inferred from homology"/>
<dbReference type="PANTHER" id="PTHR46429:SF1">
    <property type="entry name" value="23S RRNA (GUANOSINE-2'-O-)-METHYLTRANSFERASE RLMB"/>
    <property type="match status" value="1"/>
</dbReference>